<evidence type="ECO:0000256" key="2">
    <source>
        <dbReference type="ARBA" id="ARBA00010139"/>
    </source>
</evidence>
<evidence type="ECO:0000256" key="5">
    <source>
        <dbReference type="ARBA" id="ARBA00022857"/>
    </source>
</evidence>
<reference evidence="9 10" key="1">
    <citation type="submission" date="2018-05" db="EMBL/GenBank/DDBJ databases">
        <title>Genome sequencing and assembly of the regulated plant pathogen Lachnellula willkommii and related sister species for the development of diagnostic species identification markers.</title>
        <authorList>
            <person name="Giroux E."/>
            <person name="Bilodeau G."/>
        </authorList>
    </citation>
    <scope>NUCLEOTIDE SEQUENCE [LARGE SCALE GENOMIC DNA]</scope>
    <source>
        <strain evidence="9 10">CBS 268.59</strain>
    </source>
</reference>
<name>A0A8T9BS78_9HELO</name>
<dbReference type="GO" id="GO:0004497">
    <property type="term" value="F:monooxygenase activity"/>
    <property type="evidence" value="ECO:0007669"/>
    <property type="project" value="UniProtKB-KW"/>
</dbReference>
<dbReference type="PANTHER" id="PTHR43098:SF3">
    <property type="entry name" value="L-ORNITHINE N(5)-MONOOXYGENASE-RELATED"/>
    <property type="match status" value="1"/>
</dbReference>
<gene>
    <name evidence="9" type="ORF">LSUE1_G010160</name>
</gene>
<keyword evidence="6" id="KW-0560">Oxidoreductase</keyword>
<evidence type="ECO:0000256" key="7">
    <source>
        <dbReference type="ARBA" id="ARBA00023033"/>
    </source>
</evidence>
<dbReference type="Gene3D" id="3.50.50.60">
    <property type="entry name" value="FAD/NAD(P)-binding domain"/>
    <property type="match status" value="3"/>
</dbReference>
<evidence type="ECO:0000256" key="3">
    <source>
        <dbReference type="ARBA" id="ARBA00022630"/>
    </source>
</evidence>
<dbReference type="InterPro" id="IPR023753">
    <property type="entry name" value="FAD/NAD-binding_dom"/>
</dbReference>
<evidence type="ECO:0000256" key="4">
    <source>
        <dbReference type="ARBA" id="ARBA00022827"/>
    </source>
</evidence>
<comment type="caution">
    <text evidence="9">The sequence shown here is derived from an EMBL/GenBank/DDBJ whole genome shotgun (WGS) entry which is preliminary data.</text>
</comment>
<evidence type="ECO:0000259" key="8">
    <source>
        <dbReference type="Pfam" id="PF07992"/>
    </source>
</evidence>
<comment type="similarity">
    <text evidence="2">Belongs to the FAD-binding monooxygenase family.</text>
</comment>
<protein>
    <submittedName>
        <fullName evidence="9">Baeyer-Villiger monooxygenase</fullName>
    </submittedName>
</protein>
<keyword evidence="3" id="KW-0285">Flavoprotein</keyword>
<keyword evidence="7 9" id="KW-0503">Monooxygenase</keyword>
<keyword evidence="4" id="KW-0274">FAD</keyword>
<dbReference type="PRINTS" id="PR00411">
    <property type="entry name" value="PNDRDTASEI"/>
</dbReference>
<dbReference type="OrthoDB" id="66881at2759"/>
<comment type="cofactor">
    <cofactor evidence="1">
        <name>FAD</name>
        <dbReference type="ChEBI" id="CHEBI:57692"/>
    </cofactor>
</comment>
<dbReference type="InterPro" id="IPR050775">
    <property type="entry name" value="FAD-binding_Monooxygenases"/>
</dbReference>
<dbReference type="InterPro" id="IPR036188">
    <property type="entry name" value="FAD/NAD-bd_sf"/>
</dbReference>
<dbReference type="Pfam" id="PF07992">
    <property type="entry name" value="Pyr_redox_2"/>
    <property type="match status" value="1"/>
</dbReference>
<evidence type="ECO:0000313" key="9">
    <source>
        <dbReference type="EMBL" id="TVY58224.1"/>
    </source>
</evidence>
<sequence length="491" mass="56106">MRSITPVSEFDVVVVGAGFGGISMTHRLRENGFSVQCLEKGPSIGGIWYWNCYPGARVDSHYPMYQLTDRELWEDWTWTEWCPGWEEIRKYFEYVDRKWDMKRSVSLNSNVVLAEFDESDSKWTITCEDGLVTRCQFFISAIGFAAKSYTPPFKNIESFRGPCFHTAHWPQKGIDLKNKRVAVIGTGASGVQVIQEIAPMVKQLTVFQRTPNTPLPMRQRKLTKEFQDQQKADGTYEATLYKISHDTAGGLDNKAVPRNFADDTPEQQQQVFENAWEVGGFRPLGGVYKDILTSRACSDASWRFWASKQGARITDPRKRAIICPPEPLYAFSAKRTPLEQHYFESYNYSHVDVIALDDSPILEFTEKGIRTENEGEMEFDVIVLATGFDALTGGMTQIDIKGTDGLTFRSRWQTEGIHTHLGLACPKYPNMFFFYGPQGPTAFANGPTCVEAQGEWVFRLLQDMKKQGKVRVEATKEAGEKWRKWTRELWE</sequence>
<dbReference type="Proteomes" id="UP000469558">
    <property type="component" value="Unassembled WGS sequence"/>
</dbReference>
<dbReference type="SUPFAM" id="SSF51905">
    <property type="entry name" value="FAD/NAD(P)-binding domain"/>
    <property type="match status" value="2"/>
</dbReference>
<accession>A0A8T9BS78</accession>
<organism evidence="9 10">
    <name type="scientific">Lachnellula suecica</name>
    <dbReference type="NCBI Taxonomy" id="602035"/>
    <lineage>
        <taxon>Eukaryota</taxon>
        <taxon>Fungi</taxon>
        <taxon>Dikarya</taxon>
        <taxon>Ascomycota</taxon>
        <taxon>Pezizomycotina</taxon>
        <taxon>Leotiomycetes</taxon>
        <taxon>Helotiales</taxon>
        <taxon>Lachnaceae</taxon>
        <taxon>Lachnellula</taxon>
    </lineage>
</organism>
<evidence type="ECO:0000313" key="10">
    <source>
        <dbReference type="Proteomes" id="UP000469558"/>
    </source>
</evidence>
<dbReference type="PANTHER" id="PTHR43098">
    <property type="entry name" value="L-ORNITHINE N(5)-MONOOXYGENASE-RELATED"/>
    <property type="match status" value="1"/>
</dbReference>
<keyword evidence="10" id="KW-1185">Reference proteome</keyword>
<evidence type="ECO:0000256" key="6">
    <source>
        <dbReference type="ARBA" id="ARBA00023002"/>
    </source>
</evidence>
<proteinExistence type="inferred from homology"/>
<dbReference type="EMBL" id="QGMK01002485">
    <property type="protein sequence ID" value="TVY58224.1"/>
    <property type="molecule type" value="Genomic_DNA"/>
</dbReference>
<evidence type="ECO:0000256" key="1">
    <source>
        <dbReference type="ARBA" id="ARBA00001974"/>
    </source>
</evidence>
<feature type="domain" description="FAD/NAD(P)-binding" evidence="8">
    <location>
        <begin position="10"/>
        <end position="234"/>
    </location>
</feature>
<feature type="non-terminal residue" evidence="9">
    <location>
        <position position="1"/>
    </location>
</feature>
<keyword evidence="5" id="KW-0521">NADP</keyword>
<dbReference type="AlphaFoldDB" id="A0A8T9BS78"/>